<dbReference type="EMBL" id="GGEC01088014">
    <property type="protein sequence ID" value="MBX68498.1"/>
    <property type="molecule type" value="Transcribed_RNA"/>
</dbReference>
<dbReference type="AlphaFoldDB" id="A0A2P2QNF3"/>
<evidence type="ECO:0000313" key="1">
    <source>
        <dbReference type="EMBL" id="MBX68498.1"/>
    </source>
</evidence>
<organism evidence="1">
    <name type="scientific">Rhizophora mucronata</name>
    <name type="common">Asiatic mangrove</name>
    <dbReference type="NCBI Taxonomy" id="61149"/>
    <lineage>
        <taxon>Eukaryota</taxon>
        <taxon>Viridiplantae</taxon>
        <taxon>Streptophyta</taxon>
        <taxon>Embryophyta</taxon>
        <taxon>Tracheophyta</taxon>
        <taxon>Spermatophyta</taxon>
        <taxon>Magnoliopsida</taxon>
        <taxon>eudicotyledons</taxon>
        <taxon>Gunneridae</taxon>
        <taxon>Pentapetalae</taxon>
        <taxon>rosids</taxon>
        <taxon>fabids</taxon>
        <taxon>Malpighiales</taxon>
        <taxon>Rhizophoraceae</taxon>
        <taxon>Rhizophora</taxon>
    </lineage>
</organism>
<sequence length="30" mass="3700">MKFAKVDTMKNHDNVPMKKHNLTRINFFFF</sequence>
<reference evidence="1" key="1">
    <citation type="submission" date="2018-02" db="EMBL/GenBank/DDBJ databases">
        <title>Rhizophora mucronata_Transcriptome.</title>
        <authorList>
            <person name="Meera S.P."/>
            <person name="Sreeshan A."/>
            <person name="Augustine A."/>
        </authorList>
    </citation>
    <scope>NUCLEOTIDE SEQUENCE</scope>
    <source>
        <tissue evidence="1">Leaf</tissue>
    </source>
</reference>
<protein>
    <submittedName>
        <fullName evidence="1">Uncharacterized protein</fullName>
    </submittedName>
</protein>
<accession>A0A2P2QNF3</accession>
<proteinExistence type="predicted"/>
<name>A0A2P2QNF3_RHIMU</name>